<feature type="transmembrane region" description="Helical" evidence="5">
    <location>
        <begin position="103"/>
        <end position="121"/>
    </location>
</feature>
<evidence type="ECO:0000313" key="7">
    <source>
        <dbReference type="Ensembl" id="ENSSFOP00015035408.2"/>
    </source>
</evidence>
<feature type="transmembrane region" description="Helical" evidence="5">
    <location>
        <begin position="159"/>
        <end position="181"/>
    </location>
</feature>
<feature type="transmembrane region" description="Helical" evidence="5">
    <location>
        <begin position="59"/>
        <end position="83"/>
    </location>
</feature>
<dbReference type="Ensembl" id="ENSSFOT00015035793.2">
    <property type="protein sequence ID" value="ENSSFOP00015035408.2"/>
    <property type="gene ID" value="ENSSFOG00015022562.2"/>
</dbReference>
<dbReference type="PANTHER" id="PTHR47392:SF1">
    <property type="entry name" value="G-PROTEIN COUPLED RECEPTOR 82-RELATED"/>
    <property type="match status" value="1"/>
</dbReference>
<evidence type="ECO:0000313" key="8">
    <source>
        <dbReference type="Proteomes" id="UP000694397"/>
    </source>
</evidence>
<evidence type="ECO:0000256" key="4">
    <source>
        <dbReference type="ARBA" id="ARBA00023136"/>
    </source>
</evidence>
<keyword evidence="3 5" id="KW-1133">Transmembrane helix</keyword>
<reference evidence="7 8" key="1">
    <citation type="submission" date="2019-04" db="EMBL/GenBank/DDBJ databases">
        <authorList>
            <consortium name="Wellcome Sanger Institute Data Sharing"/>
        </authorList>
    </citation>
    <scope>NUCLEOTIDE SEQUENCE [LARGE SCALE GENOMIC DNA]</scope>
</reference>
<dbReference type="OrthoDB" id="9946711at2759"/>
<feature type="domain" description="G-protein coupled receptors family 1 profile" evidence="6">
    <location>
        <begin position="38"/>
        <end position="323"/>
    </location>
</feature>
<dbReference type="PANTHER" id="PTHR47392">
    <property type="entry name" value="G-PROTEIN COUPLED RECEPTOR 82-RELATED"/>
    <property type="match status" value="1"/>
</dbReference>
<evidence type="ECO:0000259" key="6">
    <source>
        <dbReference type="PROSITE" id="PS50262"/>
    </source>
</evidence>
<gene>
    <name evidence="7" type="primary">GPR82</name>
</gene>
<dbReference type="Gene3D" id="1.20.1070.10">
    <property type="entry name" value="Rhodopsin 7-helix transmembrane proteins"/>
    <property type="match status" value="1"/>
</dbReference>
<dbReference type="InterPro" id="IPR017452">
    <property type="entry name" value="GPCR_Rhodpsn_7TM"/>
</dbReference>
<organism evidence="7 8">
    <name type="scientific">Scleropages formosus</name>
    <name type="common">Asian bonytongue</name>
    <name type="synonym">Osteoglossum formosum</name>
    <dbReference type="NCBI Taxonomy" id="113540"/>
    <lineage>
        <taxon>Eukaryota</taxon>
        <taxon>Metazoa</taxon>
        <taxon>Chordata</taxon>
        <taxon>Craniata</taxon>
        <taxon>Vertebrata</taxon>
        <taxon>Euteleostomi</taxon>
        <taxon>Actinopterygii</taxon>
        <taxon>Neopterygii</taxon>
        <taxon>Teleostei</taxon>
        <taxon>Osteoglossocephala</taxon>
        <taxon>Osteoglossomorpha</taxon>
        <taxon>Osteoglossiformes</taxon>
        <taxon>Osteoglossidae</taxon>
        <taxon>Scleropages</taxon>
    </lineage>
</organism>
<dbReference type="GeneTree" id="ENSGT01140000282516"/>
<protein>
    <submittedName>
        <fullName evidence="7">G protein-coupled receptor 82</fullName>
    </submittedName>
</protein>
<evidence type="ECO:0000256" key="3">
    <source>
        <dbReference type="ARBA" id="ARBA00022989"/>
    </source>
</evidence>
<accession>A0A8C9SDU1</accession>
<evidence type="ECO:0000256" key="2">
    <source>
        <dbReference type="ARBA" id="ARBA00022692"/>
    </source>
</evidence>
<feature type="transmembrane region" description="Helical" evidence="5">
    <location>
        <begin position="212"/>
        <end position="234"/>
    </location>
</feature>
<dbReference type="AlphaFoldDB" id="A0A8C9SDU1"/>
<dbReference type="PRINTS" id="PR00237">
    <property type="entry name" value="GPCRRHODOPSN"/>
</dbReference>
<reference evidence="7" key="2">
    <citation type="submission" date="2025-08" db="UniProtKB">
        <authorList>
            <consortium name="Ensembl"/>
        </authorList>
    </citation>
    <scope>IDENTIFICATION</scope>
</reference>
<dbReference type="Proteomes" id="UP000694397">
    <property type="component" value="Chromosome 1"/>
</dbReference>
<sequence length="363" mass="40587">LALVCFPEPDGSCLCASYATRVVLPTLYVLMFLLGLPGNLMSLWIFIKKIHSKTSTHIYLVSLGASNLLLCLTMPFQAAYLAAGTDWNMQQMVCRIAISGVTPLLHISIYVGVFILTWIALSRCALLVQNDYGGRPSTCTRLLPPVFFRKLRQASFARATCAATWLFVLSCVLPVSIYYSVQEVVQKDDLVSQGCYRVAVEVGGNSTQKSSIVAIMLFCMCFIVVMACYISVVRHFIRSQRSRIVLDKQRMYSHVFRKIVVIQAVLIVCLLPYHVFKAVFIDRAWRQSRPSADGCHPMSQFVEIKNFLLCLAALRCNTDPIMYLLLDKTFRKNALEMFNVCIGSQSSQSTGSNMAEGPTFSQS</sequence>
<feature type="transmembrane region" description="Helical" evidence="5">
    <location>
        <begin position="27"/>
        <end position="47"/>
    </location>
</feature>
<dbReference type="GO" id="GO:0016020">
    <property type="term" value="C:membrane"/>
    <property type="evidence" value="ECO:0007669"/>
    <property type="project" value="UniProtKB-SubCell"/>
</dbReference>
<comment type="subcellular location">
    <subcellularLocation>
        <location evidence="1">Membrane</location>
    </subcellularLocation>
</comment>
<dbReference type="InterPro" id="IPR042804">
    <property type="entry name" value="GPR82"/>
</dbReference>
<proteinExistence type="predicted"/>
<evidence type="ECO:0000256" key="1">
    <source>
        <dbReference type="ARBA" id="ARBA00004370"/>
    </source>
</evidence>
<dbReference type="GO" id="GO:0004930">
    <property type="term" value="F:G protein-coupled receptor activity"/>
    <property type="evidence" value="ECO:0007669"/>
    <property type="project" value="InterPro"/>
</dbReference>
<feature type="transmembrane region" description="Helical" evidence="5">
    <location>
        <begin position="255"/>
        <end position="276"/>
    </location>
</feature>
<evidence type="ECO:0000256" key="5">
    <source>
        <dbReference type="SAM" id="Phobius"/>
    </source>
</evidence>
<dbReference type="InterPro" id="IPR000276">
    <property type="entry name" value="GPCR_Rhodpsn"/>
</dbReference>
<reference evidence="7" key="3">
    <citation type="submission" date="2025-09" db="UniProtKB">
        <authorList>
            <consortium name="Ensembl"/>
        </authorList>
    </citation>
    <scope>IDENTIFICATION</scope>
</reference>
<dbReference type="SUPFAM" id="SSF81321">
    <property type="entry name" value="Family A G protein-coupled receptor-like"/>
    <property type="match status" value="1"/>
</dbReference>
<keyword evidence="8" id="KW-1185">Reference proteome</keyword>
<name>A0A8C9SDU1_SCLFO</name>
<keyword evidence="4 5" id="KW-0472">Membrane</keyword>
<dbReference type="Pfam" id="PF00001">
    <property type="entry name" value="7tm_1"/>
    <property type="match status" value="2"/>
</dbReference>
<dbReference type="PROSITE" id="PS50262">
    <property type="entry name" value="G_PROTEIN_RECEP_F1_2"/>
    <property type="match status" value="1"/>
</dbReference>
<keyword evidence="2 5" id="KW-0812">Transmembrane</keyword>